<name>A0ACC2L9I3_PERAE</name>
<gene>
    <name evidence="1" type="ORF">MRB53_023345</name>
</gene>
<organism evidence="1 2">
    <name type="scientific">Persea americana</name>
    <name type="common">Avocado</name>
    <dbReference type="NCBI Taxonomy" id="3435"/>
    <lineage>
        <taxon>Eukaryota</taxon>
        <taxon>Viridiplantae</taxon>
        <taxon>Streptophyta</taxon>
        <taxon>Embryophyta</taxon>
        <taxon>Tracheophyta</taxon>
        <taxon>Spermatophyta</taxon>
        <taxon>Magnoliopsida</taxon>
        <taxon>Magnoliidae</taxon>
        <taxon>Laurales</taxon>
        <taxon>Lauraceae</taxon>
        <taxon>Persea</taxon>
    </lineage>
</organism>
<keyword evidence="2" id="KW-1185">Reference proteome</keyword>
<proteinExistence type="predicted"/>
<protein>
    <submittedName>
        <fullName evidence="1">Uncharacterized protein</fullName>
    </submittedName>
</protein>
<evidence type="ECO:0000313" key="2">
    <source>
        <dbReference type="Proteomes" id="UP001234297"/>
    </source>
</evidence>
<sequence>MILGNRILWCIQRLVEIMPALVKIILIVFALDRGFFGFGSQRLESSLLSSIMELKELRSAWQVATERAAACCIVGNGGGVDVAESRKALLHNLWTERIHGAKQNVEYDDSSMMKLVFPLSCCTLPVGNGVGVDVAERRKALFRNMWTERMHGAKQDVELTHLSFLFLGLYKLGGATDREAFKSKIPVVTNEDLQLEIQRIVNGDRSPILPGHPISEFLTGW</sequence>
<comment type="caution">
    <text evidence="1">The sequence shown here is derived from an EMBL/GenBank/DDBJ whole genome shotgun (WGS) entry which is preliminary data.</text>
</comment>
<reference evidence="1 2" key="1">
    <citation type="journal article" date="2022" name="Hortic Res">
        <title>A haplotype resolved chromosomal level avocado genome allows analysis of novel avocado genes.</title>
        <authorList>
            <person name="Nath O."/>
            <person name="Fletcher S.J."/>
            <person name="Hayward A."/>
            <person name="Shaw L.M."/>
            <person name="Masouleh A.K."/>
            <person name="Furtado A."/>
            <person name="Henry R.J."/>
            <person name="Mitter N."/>
        </authorList>
    </citation>
    <scope>NUCLEOTIDE SEQUENCE [LARGE SCALE GENOMIC DNA]</scope>
    <source>
        <strain evidence="2">cv. Hass</strain>
    </source>
</reference>
<dbReference type="Proteomes" id="UP001234297">
    <property type="component" value="Chromosome 7"/>
</dbReference>
<accession>A0ACC2L9I3</accession>
<evidence type="ECO:0000313" key="1">
    <source>
        <dbReference type="EMBL" id="KAJ8630022.1"/>
    </source>
</evidence>
<dbReference type="EMBL" id="CM056815">
    <property type="protein sequence ID" value="KAJ8630022.1"/>
    <property type="molecule type" value="Genomic_DNA"/>
</dbReference>